<feature type="domain" description="SpaA-like prealbumin fold" evidence="10">
    <location>
        <begin position="338"/>
        <end position="423"/>
    </location>
</feature>
<feature type="domain" description="SDR-like Ig" evidence="11">
    <location>
        <begin position="58"/>
        <end position="153"/>
    </location>
</feature>
<evidence type="ECO:0000256" key="4">
    <source>
        <dbReference type="ARBA" id="ARBA00022729"/>
    </source>
</evidence>
<evidence type="ECO:0000256" key="6">
    <source>
        <dbReference type="SAM" id="MobiDB-lite"/>
    </source>
</evidence>
<accession>A0AAX3K6B8</accession>
<sequence>MKSLTKRRLSFLLVFAMICSVLLPFSNKSNAKEVEGDVIKKASVTDADGNPFKPGQKIGAWQPFRIYAEFELPDNVVKENDTTTMTLPVGFNTSSPDHFDIKDGDEVIAHAKMYNQNPAKIVLTYTKYAETHSGVKGKFYFNVSVNAETQTGSGELPVTLTVNGKIIPAGKVDYNPPHFVNSQFTKGGWMTNDKTEGKYDIRINQDNVILVKAKFEDTIQSEGVSFIEDSLEIWNGKWVNNVTSVALTGKKNVTKDFKDAGKIKFDGKKLTIDIGDYPESNEKRGFQILYKVKLNYDPVAGEEIKNKAKLTYGEDNYSQESTYKIRDAGGIGEGYVFKIKVQKTGKDNAPLAGAKFDVIRVRNKVKVGEIVTGQDGSGEIGKLLRDEYQLVETEAPKGYQKLKDPITVKPDDFGTTKVAIKNIKNEPEEKIKVSGEKTWDDANNQDGKRPEKITVILKKTVDGKTSEVTRKDVTPDTDGKWKYEFADLPLYEGGKPIEYSIDEAKVDGYDKVKTRTTNGPDYNLTNKHTPETVDVKGEKTWNDNNNQDGKRPEKITVKLIKKVGDKAPEVVETKEVREGADKKWTYEFKGLPRYEKGTEITYSIEEEAVAGYVGALSGYNLTNTHTPETVDISGEKTWDDANNQDGKRPDNIKVILNKTVDGVTSKVTDKVVTKGANDKWEYEFKNLPKYENGKLITYSIDEEEVPGYKKTIDGNNIKNSYTPGKTKVSGEKTWDDNDNQDGKRPEKITVILKKTVDGKTSEVTRKDVTPDTDGKWKYEFADLPLYEGGKPIEYSIDEAKVDGYDKVKTRTTNGPDYNLTNKHTPETVDVKGEKTWNDNNNQDGKRPEKITVKLIKKVGDKAPEVVETKEVREGADKKWTYEFKGLPRYEKGTEITYSIEEEAVAGYVGALSGYNLTNTHTPETVDISGEKTWDDANNQDGKRPDNIKVILNKTVDGVTSKVTDKVVTKGANDKWEYEFKNLPKYENGKEITYSIDEEKVEGYEKEITGYNLKNKYTPGKTSVKVTKAWEDKDNQDGKRPTSVTIKLFANGQPTNKTITLTKENGWKGSFDNLDEYKDGQKIDYSIEEEDIGNGYKGFITQTSGTEFNVINKREPEKTFVEGSKTWDDKENQDGKRPKEIKINLLKNGTKIATKTVTKADDWKWKFENLDKYEKGEVINYTITEEQVEGYTTVVTGHNVKNSYTPGKTSVQVTKAWEDKNNQDGVRPASVTIRLIADGVATDKTLTLTEANNWTGSFTDLDEYKDGTKIVYTVKEETVGNGYESKVTGSAKEGFTVTNTREPEKTFVEGSKTWEDANNQDGKRPKEIKINLLKNGKVLETKTVTEKDGWKWKFENLDKYEKGEVIKYTITEEQVEGYTTVVTGHNVKNSYTPGKTSVQVTKAWEDKNNQDGVRPASVTIRLIADGVATDKTVTLTKDNNWTGSFTDLDEYKDGTKIVYTVKEETVGNGYESKVTGSAKEGFTVTNTREPEKTFVEGSKTWEDANNQDGKRPTEITVNLLKNGTKVATKKVTEKDGWKWKFENLDKYENGELINYTIVEEKVEGYTTEVEGYNVKNKYTPGKTSVQVTKAWKDNNDQDKKRPDSVTIELLADGKETGKKVVLTKENNWTGSFTDLDEYKDGKKIEYTVKEKAVGNGYKSVITGNAKEGFVVTNVRTPKPRIPKTGAGSNSALYTVLLGLSGTALFSVFRRKRKEELK</sequence>
<feature type="domain" description="CNA-B" evidence="9">
    <location>
        <begin position="830"/>
        <end position="919"/>
    </location>
</feature>
<evidence type="ECO:0000256" key="2">
    <source>
        <dbReference type="ARBA" id="ARBA00022512"/>
    </source>
</evidence>
<dbReference type="Gene3D" id="2.60.40.10">
    <property type="entry name" value="Immunoglobulins"/>
    <property type="match status" value="1"/>
</dbReference>
<dbReference type="Gene3D" id="2.60.40.1140">
    <property type="entry name" value="Collagen-binding surface protein Cna, B-type domain"/>
    <property type="match status" value="13"/>
</dbReference>
<protein>
    <submittedName>
        <fullName evidence="12">Cna B-type domain-containing protein</fullName>
    </submittedName>
</protein>
<feature type="transmembrane region" description="Helical" evidence="7">
    <location>
        <begin position="1689"/>
        <end position="1707"/>
    </location>
</feature>
<keyword evidence="5" id="KW-0572">Peptidoglycan-anchor</keyword>
<feature type="domain" description="CNA-B" evidence="9">
    <location>
        <begin position="1307"/>
        <end position="1388"/>
    </location>
</feature>
<evidence type="ECO:0000256" key="1">
    <source>
        <dbReference type="ARBA" id="ARBA00004168"/>
    </source>
</evidence>
<evidence type="ECO:0000256" key="8">
    <source>
        <dbReference type="SAM" id="SignalP"/>
    </source>
</evidence>
<evidence type="ECO:0000256" key="5">
    <source>
        <dbReference type="ARBA" id="ARBA00023088"/>
    </source>
</evidence>
<proteinExistence type="predicted"/>
<dbReference type="SUPFAM" id="SSF49401">
    <property type="entry name" value="Bacterial adhesins"/>
    <property type="match status" value="2"/>
</dbReference>
<feature type="compositionally biased region" description="Basic and acidic residues" evidence="6">
    <location>
        <begin position="728"/>
        <end position="743"/>
    </location>
</feature>
<evidence type="ECO:0000259" key="9">
    <source>
        <dbReference type="Pfam" id="PF05738"/>
    </source>
</evidence>
<dbReference type="InterPro" id="IPR008966">
    <property type="entry name" value="Adhesion_dom_sf"/>
</dbReference>
<evidence type="ECO:0000256" key="7">
    <source>
        <dbReference type="SAM" id="Phobius"/>
    </source>
</evidence>
<dbReference type="Pfam" id="PF05738">
    <property type="entry name" value="Cna_B"/>
    <property type="match status" value="13"/>
</dbReference>
<keyword evidence="7" id="KW-0812">Transmembrane</keyword>
<feature type="domain" description="CNA-B" evidence="9">
    <location>
        <begin position="1494"/>
        <end position="1576"/>
    </location>
</feature>
<comment type="subcellular location">
    <subcellularLocation>
        <location evidence="1">Secreted</location>
        <location evidence="1">Cell wall</location>
        <topology evidence="1">Peptidoglycan-anchor</topology>
    </subcellularLocation>
</comment>
<feature type="region of interest" description="Disordered" evidence="6">
    <location>
        <begin position="722"/>
        <end position="743"/>
    </location>
</feature>
<feature type="domain" description="CNA-B" evidence="9">
    <location>
        <begin position="1584"/>
        <end position="1672"/>
    </location>
</feature>
<feature type="domain" description="CNA-B" evidence="9">
    <location>
        <begin position="728"/>
        <end position="822"/>
    </location>
</feature>
<feature type="chain" id="PRO_5043802615" evidence="8">
    <location>
        <begin position="32"/>
        <end position="1716"/>
    </location>
</feature>
<dbReference type="NCBIfam" id="TIGR01167">
    <property type="entry name" value="LPXTG_anchor"/>
    <property type="match status" value="1"/>
</dbReference>
<keyword evidence="2" id="KW-0134">Cell wall</keyword>
<keyword evidence="7" id="KW-0472">Membrane</keyword>
<reference evidence="12" key="1">
    <citation type="submission" date="2022-07" db="EMBL/GenBank/DDBJ databases">
        <title>Parvimonas micra travels from the subgingival sulcus of the human oral cavity to the colorectal adenocarcinoma.</title>
        <authorList>
            <person name="Conde-Perez K."/>
            <person name="Buetas E."/>
            <person name="Aja-Macaya P."/>
            <person name="Martin-De Arribas E."/>
            <person name="Iglesias-Corras I."/>
            <person name="Trigo-Tasende N."/>
            <person name="Nasser-Ali M."/>
            <person name="Estevez L.S."/>
            <person name="Rumbo-Feal S."/>
            <person name="Otero-Alen B."/>
            <person name="Noguera J.F."/>
            <person name="Concha A."/>
            <person name="Pardinas-Lopez S."/>
            <person name="Carda-Dieguez M."/>
            <person name="Gomez-Randulfe I."/>
            <person name="Martinez-Lago N."/>
            <person name="Ladra S."/>
            <person name="Aparicio L.A."/>
            <person name="Bou G."/>
            <person name="Mira A."/>
            <person name="Vallejo J.A."/>
            <person name="Poza M."/>
        </authorList>
    </citation>
    <scope>NUCLEOTIDE SEQUENCE</scope>
    <source>
        <strain evidence="12">PM102KC-G-1</strain>
    </source>
</reference>
<organism evidence="12 13">
    <name type="scientific">Parvimonas micra</name>
    <dbReference type="NCBI Taxonomy" id="33033"/>
    <lineage>
        <taxon>Bacteria</taxon>
        <taxon>Bacillati</taxon>
        <taxon>Bacillota</taxon>
        <taxon>Tissierellia</taxon>
        <taxon>Tissierellales</taxon>
        <taxon>Peptoniphilaceae</taxon>
        <taxon>Parvimonas</taxon>
    </lineage>
</organism>
<dbReference type="InterPro" id="IPR008454">
    <property type="entry name" value="Collagen-bd_Cna-like_B-typ_dom"/>
</dbReference>
<keyword evidence="4 8" id="KW-0732">Signal</keyword>
<feature type="domain" description="CNA-B" evidence="9">
    <location>
        <begin position="927"/>
        <end position="1015"/>
    </location>
</feature>
<feature type="signal peptide" evidence="8">
    <location>
        <begin position="1"/>
        <end position="31"/>
    </location>
</feature>
<evidence type="ECO:0000259" key="10">
    <source>
        <dbReference type="Pfam" id="PF17802"/>
    </source>
</evidence>
<evidence type="ECO:0000256" key="3">
    <source>
        <dbReference type="ARBA" id="ARBA00022525"/>
    </source>
</evidence>
<feature type="domain" description="CNA-B" evidence="9">
    <location>
        <begin position="535"/>
        <end position="624"/>
    </location>
</feature>
<dbReference type="InterPro" id="IPR041033">
    <property type="entry name" value="SpaA_PFL_dom_1"/>
</dbReference>
<dbReference type="InterPro" id="IPR041171">
    <property type="entry name" value="SDR_Ig"/>
</dbReference>
<feature type="domain" description="CNA-B" evidence="9">
    <location>
        <begin position="1397"/>
        <end position="1486"/>
    </location>
</feature>
<dbReference type="RefSeq" id="WP_269755158.1">
    <property type="nucleotide sequence ID" value="NZ_CP101412.1"/>
</dbReference>
<dbReference type="Pfam" id="PF17961">
    <property type="entry name" value="Big_8"/>
    <property type="match status" value="1"/>
</dbReference>
<gene>
    <name evidence="12" type="ORF">NM222_07300</name>
</gene>
<dbReference type="Pfam" id="PF17802">
    <property type="entry name" value="SpaA"/>
    <property type="match status" value="1"/>
</dbReference>
<feature type="domain" description="CNA-B" evidence="9">
    <location>
        <begin position="1210"/>
        <end position="1299"/>
    </location>
</feature>
<evidence type="ECO:0000259" key="11">
    <source>
        <dbReference type="Pfam" id="PF17961"/>
    </source>
</evidence>
<name>A0AAX3K6B8_9FIRM</name>
<dbReference type="Gene3D" id="2.60.40.1280">
    <property type="match status" value="1"/>
</dbReference>
<feature type="domain" description="CNA-B" evidence="9">
    <location>
        <begin position="1023"/>
        <end position="1112"/>
    </location>
</feature>
<feature type="domain" description="CNA-B" evidence="9">
    <location>
        <begin position="1120"/>
        <end position="1201"/>
    </location>
</feature>
<feature type="domain" description="CNA-B" evidence="9">
    <location>
        <begin position="433"/>
        <end position="527"/>
    </location>
</feature>
<evidence type="ECO:0000313" key="12">
    <source>
        <dbReference type="EMBL" id="WBB30750.1"/>
    </source>
</evidence>
<keyword evidence="7" id="KW-1133">Transmembrane helix</keyword>
<dbReference type="SUPFAM" id="SSF49478">
    <property type="entry name" value="Cna protein B-type domain"/>
    <property type="match status" value="13"/>
</dbReference>
<feature type="domain" description="CNA-B" evidence="9">
    <location>
        <begin position="632"/>
        <end position="719"/>
    </location>
</feature>
<evidence type="ECO:0000313" key="13">
    <source>
        <dbReference type="Proteomes" id="UP001210690"/>
    </source>
</evidence>
<dbReference type="EMBL" id="CP101412">
    <property type="protein sequence ID" value="WBB30750.1"/>
    <property type="molecule type" value="Genomic_DNA"/>
</dbReference>
<dbReference type="InterPro" id="IPR011252">
    <property type="entry name" value="Fibrogen-bd_dom1"/>
</dbReference>
<keyword evidence="3" id="KW-0964">Secreted</keyword>
<dbReference type="InterPro" id="IPR013783">
    <property type="entry name" value="Ig-like_fold"/>
</dbReference>
<dbReference type="Proteomes" id="UP001210690">
    <property type="component" value="Chromosome"/>
</dbReference>
<dbReference type="GO" id="GO:0007155">
    <property type="term" value="P:cell adhesion"/>
    <property type="evidence" value="ECO:0007669"/>
    <property type="project" value="InterPro"/>
</dbReference>
<dbReference type="CDD" id="cd00222">
    <property type="entry name" value="CollagenBindB"/>
    <property type="match status" value="13"/>
</dbReference>